<dbReference type="KEGG" id="goe:100897462"/>
<evidence type="ECO:0000313" key="8">
    <source>
        <dbReference type="Proteomes" id="UP000694867"/>
    </source>
</evidence>
<keyword evidence="5" id="KW-0539">Nucleus</keyword>
<evidence type="ECO:0000313" key="9">
    <source>
        <dbReference type="RefSeq" id="XP_028968535.1"/>
    </source>
</evidence>
<proteinExistence type="predicted"/>
<evidence type="ECO:0000256" key="1">
    <source>
        <dbReference type="ARBA" id="ARBA00004123"/>
    </source>
</evidence>
<sequence length="267" mass="29120">MTTALPFHASMSAGVNSYGYYNDYSGGTDYWNSASSNYPNSVSSHGDSPDPYSSPTTSSYYSGSVTSANSYAVDGHPYGSSGYAISEIGTEDDRIPRHGPKRRVTANRKERRRTQSINNAFSELRDCIPNVPSDTKLSKIKTLRLATSYIAYLMELLDSENDLDVLTTLPGHGFKAELGKRTRTPEQEERRKRELALAMMHAPGRGNSRSKGRTGWPQHVWALELESPGSHASACPPVSAAASTMMIPPPPPPTHPLGQQQQASIEL</sequence>
<dbReference type="Proteomes" id="UP000694867">
    <property type="component" value="Unplaced"/>
</dbReference>
<dbReference type="PANTHER" id="PTHR23349:SF68">
    <property type="entry name" value="FI14601P"/>
    <property type="match status" value="1"/>
</dbReference>
<dbReference type="GO" id="GO:0000977">
    <property type="term" value="F:RNA polymerase II transcription regulatory region sequence-specific DNA binding"/>
    <property type="evidence" value="ECO:0007669"/>
    <property type="project" value="TreeGrafter"/>
</dbReference>
<protein>
    <submittedName>
        <fullName evidence="9">Heart- and neural crest derivatives-expressed protein 2-like</fullName>
    </submittedName>
</protein>
<dbReference type="InterPro" id="IPR036638">
    <property type="entry name" value="HLH_DNA-bd_sf"/>
</dbReference>
<feature type="compositionally biased region" description="Polar residues" evidence="6">
    <location>
        <begin position="257"/>
        <end position="267"/>
    </location>
</feature>
<dbReference type="SUPFAM" id="SSF47459">
    <property type="entry name" value="HLH, helix-loop-helix DNA-binding domain"/>
    <property type="match status" value="1"/>
</dbReference>
<feature type="compositionally biased region" description="Basic residues" evidence="6">
    <location>
        <begin position="97"/>
        <end position="112"/>
    </location>
</feature>
<feature type="compositionally biased region" description="Low complexity" evidence="6">
    <location>
        <begin position="230"/>
        <end position="243"/>
    </location>
</feature>
<organism evidence="8 9">
    <name type="scientific">Galendromus occidentalis</name>
    <name type="common">western predatory mite</name>
    <dbReference type="NCBI Taxonomy" id="34638"/>
    <lineage>
        <taxon>Eukaryota</taxon>
        <taxon>Metazoa</taxon>
        <taxon>Ecdysozoa</taxon>
        <taxon>Arthropoda</taxon>
        <taxon>Chelicerata</taxon>
        <taxon>Arachnida</taxon>
        <taxon>Acari</taxon>
        <taxon>Parasitiformes</taxon>
        <taxon>Mesostigmata</taxon>
        <taxon>Gamasina</taxon>
        <taxon>Phytoseioidea</taxon>
        <taxon>Phytoseiidae</taxon>
        <taxon>Typhlodrominae</taxon>
        <taxon>Galendromus</taxon>
    </lineage>
</organism>
<evidence type="ECO:0000259" key="7">
    <source>
        <dbReference type="PROSITE" id="PS50888"/>
    </source>
</evidence>
<dbReference type="AlphaFoldDB" id="A0AAJ7WIT7"/>
<evidence type="ECO:0000256" key="6">
    <source>
        <dbReference type="SAM" id="MobiDB-lite"/>
    </source>
</evidence>
<dbReference type="GeneID" id="100897462"/>
<comment type="subcellular location">
    <subcellularLocation>
        <location evidence="1">Nucleus</location>
    </subcellularLocation>
</comment>
<keyword evidence="8" id="KW-1185">Reference proteome</keyword>
<gene>
    <name evidence="9" type="primary">LOC100897462</name>
</gene>
<keyword evidence="4" id="KW-0804">Transcription</keyword>
<dbReference type="InterPro" id="IPR050283">
    <property type="entry name" value="E-box_TF_Regulators"/>
</dbReference>
<feature type="region of interest" description="Disordered" evidence="6">
    <location>
        <begin position="89"/>
        <end position="112"/>
    </location>
</feature>
<dbReference type="Pfam" id="PF00010">
    <property type="entry name" value="HLH"/>
    <property type="match status" value="1"/>
</dbReference>
<dbReference type="RefSeq" id="XP_028968535.1">
    <property type="nucleotide sequence ID" value="XM_029112702.1"/>
</dbReference>
<evidence type="ECO:0000256" key="3">
    <source>
        <dbReference type="ARBA" id="ARBA00023125"/>
    </source>
</evidence>
<keyword evidence="3" id="KW-0238">DNA-binding</keyword>
<reference evidence="9" key="1">
    <citation type="submission" date="2025-08" db="UniProtKB">
        <authorList>
            <consortium name="RefSeq"/>
        </authorList>
    </citation>
    <scope>IDENTIFICATION</scope>
</reference>
<dbReference type="SMART" id="SM00353">
    <property type="entry name" value="HLH"/>
    <property type="match status" value="1"/>
</dbReference>
<dbReference type="PROSITE" id="PS50888">
    <property type="entry name" value="BHLH"/>
    <property type="match status" value="1"/>
</dbReference>
<dbReference type="InterPro" id="IPR011598">
    <property type="entry name" value="bHLH_dom"/>
</dbReference>
<dbReference type="CDD" id="cd11466">
    <property type="entry name" value="bHLH_TS_HAND"/>
    <property type="match status" value="1"/>
</dbReference>
<dbReference type="GO" id="GO:0032502">
    <property type="term" value="P:developmental process"/>
    <property type="evidence" value="ECO:0007669"/>
    <property type="project" value="TreeGrafter"/>
</dbReference>
<feature type="region of interest" description="Disordered" evidence="6">
    <location>
        <begin position="38"/>
        <end position="59"/>
    </location>
</feature>
<keyword evidence="2" id="KW-0805">Transcription regulation</keyword>
<dbReference type="PANTHER" id="PTHR23349">
    <property type="entry name" value="BASIC HELIX-LOOP-HELIX TRANSCRIPTION FACTOR, TWIST"/>
    <property type="match status" value="1"/>
</dbReference>
<feature type="domain" description="BHLH" evidence="7">
    <location>
        <begin position="101"/>
        <end position="153"/>
    </location>
</feature>
<dbReference type="Gene3D" id="4.10.280.10">
    <property type="entry name" value="Helix-loop-helix DNA-binding domain"/>
    <property type="match status" value="1"/>
</dbReference>
<evidence type="ECO:0000256" key="2">
    <source>
        <dbReference type="ARBA" id="ARBA00023015"/>
    </source>
</evidence>
<accession>A0AAJ7WIT7</accession>
<dbReference type="GO" id="GO:0046983">
    <property type="term" value="F:protein dimerization activity"/>
    <property type="evidence" value="ECO:0007669"/>
    <property type="project" value="InterPro"/>
</dbReference>
<evidence type="ECO:0000256" key="5">
    <source>
        <dbReference type="ARBA" id="ARBA00023242"/>
    </source>
</evidence>
<dbReference type="GO" id="GO:0000981">
    <property type="term" value="F:DNA-binding transcription factor activity, RNA polymerase II-specific"/>
    <property type="evidence" value="ECO:0007669"/>
    <property type="project" value="TreeGrafter"/>
</dbReference>
<feature type="region of interest" description="Disordered" evidence="6">
    <location>
        <begin position="228"/>
        <end position="267"/>
    </location>
</feature>
<dbReference type="GO" id="GO:0005634">
    <property type="term" value="C:nucleus"/>
    <property type="evidence" value="ECO:0007669"/>
    <property type="project" value="UniProtKB-SubCell"/>
</dbReference>
<evidence type="ECO:0000256" key="4">
    <source>
        <dbReference type="ARBA" id="ARBA00023163"/>
    </source>
</evidence>
<name>A0AAJ7WIT7_9ACAR</name>
<dbReference type="FunFam" id="4.10.280.10:FF:000010">
    <property type="entry name" value="Scleraxis bHLH transcription factor"/>
    <property type="match status" value="1"/>
</dbReference>